<feature type="signal peptide" evidence="1">
    <location>
        <begin position="1"/>
        <end position="20"/>
    </location>
</feature>
<dbReference type="CDD" id="cd07385">
    <property type="entry name" value="MPP_YkuE_C"/>
    <property type="match status" value="1"/>
</dbReference>
<proteinExistence type="predicted"/>
<dbReference type="Pfam" id="PF00149">
    <property type="entry name" value="Metallophos"/>
    <property type="match status" value="1"/>
</dbReference>
<evidence type="ECO:0000256" key="1">
    <source>
        <dbReference type="SAM" id="SignalP"/>
    </source>
</evidence>
<feature type="chain" id="PRO_5025595647" description="Calcineurin-like phosphoesterase domain-containing protein" evidence="1">
    <location>
        <begin position="21"/>
        <end position="311"/>
    </location>
</feature>
<dbReference type="GO" id="GO:0016787">
    <property type="term" value="F:hydrolase activity"/>
    <property type="evidence" value="ECO:0007669"/>
    <property type="project" value="InterPro"/>
</dbReference>
<dbReference type="SUPFAM" id="SSF56300">
    <property type="entry name" value="Metallo-dependent phosphatases"/>
    <property type="match status" value="1"/>
</dbReference>
<evidence type="ECO:0000313" key="3">
    <source>
        <dbReference type="EMBL" id="NDV34097.1"/>
    </source>
</evidence>
<evidence type="ECO:0000259" key="2">
    <source>
        <dbReference type="Pfam" id="PF00149"/>
    </source>
</evidence>
<organism evidence="3">
    <name type="scientific">Arcella intermedia</name>
    <dbReference type="NCBI Taxonomy" id="1963864"/>
    <lineage>
        <taxon>Eukaryota</taxon>
        <taxon>Amoebozoa</taxon>
        <taxon>Tubulinea</taxon>
        <taxon>Elardia</taxon>
        <taxon>Arcellinida</taxon>
        <taxon>Sphaerothecina</taxon>
        <taxon>Arcellidae</taxon>
        <taxon>Arcella</taxon>
    </lineage>
</organism>
<dbReference type="InterPro" id="IPR051158">
    <property type="entry name" value="Metallophosphoesterase_sf"/>
</dbReference>
<feature type="domain" description="Calcineurin-like phosphoesterase" evidence="2">
    <location>
        <begin position="47"/>
        <end position="225"/>
    </location>
</feature>
<dbReference type="PANTHER" id="PTHR31302:SF0">
    <property type="entry name" value="TRANSMEMBRANE PROTEIN WITH METALLOPHOSPHOESTERASE DOMAIN"/>
    <property type="match status" value="1"/>
</dbReference>
<reference evidence="3" key="1">
    <citation type="journal article" date="2020" name="J. Eukaryot. Microbiol.">
        <title>De novo Sequencing, Assembly and Annotation of the Transcriptome for the Free-Living Testate Amoeba Arcella intermedia.</title>
        <authorList>
            <person name="Ribeiro G.M."/>
            <person name="Porfirio-Sousa A.L."/>
            <person name="Maurer-Alcala X.X."/>
            <person name="Katz L.A."/>
            <person name="Lahr D.J.G."/>
        </authorList>
    </citation>
    <scope>NUCLEOTIDE SEQUENCE</scope>
</reference>
<sequence length="311" mass="35587">MVIFRYLLSLVVSLLQWVFPTDLVVTQSTLSILPPVHNGSESAKAGLRVVHLSDFHFDYYHNPPKITSALLDDIVKTNNSLNPDFVFLTGDFVDRTASASEELISRWLSKLKSKYGTYAVLGNHDYRDGKSGRDLIVSNLEKHNITVLNSEYRIVELSEPPVKIEISGIGDPSCKLRGFDDFRVADTFSGKETAIPRILLSHQPDAHRKMKEYKYHLQLSGHVHGGQIVLPWHTPVLYYVDKIRRWAPQQFRWMFLKPLDATTDWRITEGVHLVPNYGEEAYLYLNRGVGTHYPFRWNCPAELALINLVPK</sequence>
<accession>A0A6B2LBB4</accession>
<dbReference type="Gene3D" id="3.60.21.10">
    <property type="match status" value="1"/>
</dbReference>
<keyword evidence="1" id="KW-0732">Signal</keyword>
<dbReference type="InterPro" id="IPR004843">
    <property type="entry name" value="Calcineurin-like_PHP"/>
</dbReference>
<dbReference type="AlphaFoldDB" id="A0A6B2LBB4"/>
<name>A0A6B2LBB4_9EUKA</name>
<dbReference type="PANTHER" id="PTHR31302">
    <property type="entry name" value="TRANSMEMBRANE PROTEIN WITH METALLOPHOSPHOESTERASE DOMAIN-RELATED"/>
    <property type="match status" value="1"/>
</dbReference>
<dbReference type="EMBL" id="GIBP01005128">
    <property type="protein sequence ID" value="NDV34097.1"/>
    <property type="molecule type" value="Transcribed_RNA"/>
</dbReference>
<protein>
    <recommendedName>
        <fullName evidence="2">Calcineurin-like phosphoesterase domain-containing protein</fullName>
    </recommendedName>
</protein>
<dbReference type="InterPro" id="IPR029052">
    <property type="entry name" value="Metallo-depent_PP-like"/>
</dbReference>